<keyword evidence="2" id="KW-1185">Reference proteome</keyword>
<accession>A0A3M7PZZ4</accession>
<protein>
    <submittedName>
        <fullName evidence="1">Uncharacterized protein</fullName>
    </submittedName>
</protein>
<dbReference type="AlphaFoldDB" id="A0A3M7PZZ4"/>
<organism evidence="1 2">
    <name type="scientific">Brachionus plicatilis</name>
    <name type="common">Marine rotifer</name>
    <name type="synonym">Brachionus muelleri</name>
    <dbReference type="NCBI Taxonomy" id="10195"/>
    <lineage>
        <taxon>Eukaryota</taxon>
        <taxon>Metazoa</taxon>
        <taxon>Spiralia</taxon>
        <taxon>Gnathifera</taxon>
        <taxon>Rotifera</taxon>
        <taxon>Eurotatoria</taxon>
        <taxon>Monogononta</taxon>
        <taxon>Pseudotrocha</taxon>
        <taxon>Ploima</taxon>
        <taxon>Brachionidae</taxon>
        <taxon>Brachionus</taxon>
    </lineage>
</organism>
<name>A0A3M7PZZ4_BRAPC</name>
<proteinExistence type="predicted"/>
<reference evidence="1 2" key="1">
    <citation type="journal article" date="2018" name="Sci. Rep.">
        <title>Genomic signatures of local adaptation to the degree of environmental predictability in rotifers.</title>
        <authorList>
            <person name="Franch-Gras L."/>
            <person name="Hahn C."/>
            <person name="Garcia-Roger E.M."/>
            <person name="Carmona M.J."/>
            <person name="Serra M."/>
            <person name="Gomez A."/>
        </authorList>
    </citation>
    <scope>NUCLEOTIDE SEQUENCE [LARGE SCALE GENOMIC DNA]</scope>
    <source>
        <strain evidence="1">HYR1</strain>
    </source>
</reference>
<comment type="caution">
    <text evidence="1">The sequence shown here is derived from an EMBL/GenBank/DDBJ whole genome shotgun (WGS) entry which is preliminary data.</text>
</comment>
<dbReference type="Proteomes" id="UP000276133">
    <property type="component" value="Unassembled WGS sequence"/>
</dbReference>
<evidence type="ECO:0000313" key="1">
    <source>
        <dbReference type="EMBL" id="RNA04291.1"/>
    </source>
</evidence>
<dbReference type="EMBL" id="REGN01008164">
    <property type="protein sequence ID" value="RNA04291.1"/>
    <property type="molecule type" value="Genomic_DNA"/>
</dbReference>
<sequence>MGLVSIFSKNILKIVNIILILSLIQVKNYFMPVDLYSKVLKYKSSDLNYLASIGQDEAKNMV</sequence>
<evidence type="ECO:0000313" key="2">
    <source>
        <dbReference type="Proteomes" id="UP000276133"/>
    </source>
</evidence>
<gene>
    <name evidence="1" type="ORF">BpHYR1_041133</name>
</gene>